<feature type="compositionally biased region" description="Basic and acidic residues" evidence="5">
    <location>
        <begin position="98"/>
        <end position="107"/>
    </location>
</feature>
<feature type="compositionally biased region" description="Polar residues" evidence="5">
    <location>
        <begin position="561"/>
        <end position="585"/>
    </location>
</feature>
<feature type="compositionally biased region" description="Polar residues" evidence="5">
    <location>
        <begin position="2006"/>
        <end position="2079"/>
    </location>
</feature>
<dbReference type="VEuPathDB" id="VectorBase:SCAU003906"/>
<evidence type="ECO:0000256" key="5">
    <source>
        <dbReference type="SAM" id="MobiDB-lite"/>
    </source>
</evidence>
<feature type="region of interest" description="Disordered" evidence="5">
    <location>
        <begin position="98"/>
        <end position="136"/>
    </location>
</feature>
<feature type="region of interest" description="Disordered" evidence="5">
    <location>
        <begin position="2447"/>
        <end position="2475"/>
    </location>
</feature>
<feature type="compositionally biased region" description="Polar residues" evidence="5">
    <location>
        <begin position="199"/>
        <end position="218"/>
    </location>
</feature>
<feature type="region of interest" description="Disordered" evidence="5">
    <location>
        <begin position="289"/>
        <end position="338"/>
    </location>
</feature>
<dbReference type="GO" id="GO:0005634">
    <property type="term" value="C:nucleus"/>
    <property type="evidence" value="ECO:0007669"/>
    <property type="project" value="TreeGrafter"/>
</dbReference>
<evidence type="ECO:0000313" key="8">
    <source>
        <dbReference type="Proteomes" id="UP000095300"/>
    </source>
</evidence>
<evidence type="ECO:0000259" key="6">
    <source>
        <dbReference type="PROSITE" id="PS00028"/>
    </source>
</evidence>
<dbReference type="Proteomes" id="UP000095300">
    <property type="component" value="Unassembled WGS sequence"/>
</dbReference>
<dbReference type="PROSITE" id="PS00028">
    <property type="entry name" value="ZINC_FINGER_C2H2_1"/>
    <property type="match status" value="3"/>
</dbReference>
<feature type="compositionally biased region" description="Polar residues" evidence="5">
    <location>
        <begin position="36"/>
        <end position="48"/>
    </location>
</feature>
<dbReference type="PANTHER" id="PTHR24408">
    <property type="entry name" value="ZINC FINGER PROTEIN"/>
    <property type="match status" value="1"/>
</dbReference>
<dbReference type="GO" id="GO:0000981">
    <property type="term" value="F:DNA-binding transcription factor activity, RNA polymerase II-specific"/>
    <property type="evidence" value="ECO:0007669"/>
    <property type="project" value="TreeGrafter"/>
</dbReference>
<feature type="region of interest" description="Disordered" evidence="5">
    <location>
        <begin position="164"/>
        <end position="187"/>
    </location>
</feature>
<feature type="compositionally biased region" description="Polar residues" evidence="5">
    <location>
        <begin position="176"/>
        <end position="187"/>
    </location>
</feature>
<organism evidence="7 8">
    <name type="scientific">Stomoxys calcitrans</name>
    <name type="common">Stable fly</name>
    <name type="synonym">Conops calcitrans</name>
    <dbReference type="NCBI Taxonomy" id="35570"/>
    <lineage>
        <taxon>Eukaryota</taxon>
        <taxon>Metazoa</taxon>
        <taxon>Ecdysozoa</taxon>
        <taxon>Arthropoda</taxon>
        <taxon>Hexapoda</taxon>
        <taxon>Insecta</taxon>
        <taxon>Pterygota</taxon>
        <taxon>Neoptera</taxon>
        <taxon>Endopterygota</taxon>
        <taxon>Diptera</taxon>
        <taxon>Brachycera</taxon>
        <taxon>Muscomorpha</taxon>
        <taxon>Muscoidea</taxon>
        <taxon>Muscidae</taxon>
        <taxon>Stomoxys</taxon>
    </lineage>
</organism>
<dbReference type="SMART" id="SM00355">
    <property type="entry name" value="ZnF_C2H2"/>
    <property type="match status" value="16"/>
</dbReference>
<feature type="domain" description="C2H2-type" evidence="6">
    <location>
        <begin position="1515"/>
        <end position="1537"/>
    </location>
</feature>
<evidence type="ECO:0000256" key="2">
    <source>
        <dbReference type="ARBA" id="ARBA00022737"/>
    </source>
</evidence>
<feature type="compositionally biased region" description="Polar residues" evidence="5">
    <location>
        <begin position="753"/>
        <end position="769"/>
    </location>
</feature>
<feature type="compositionally biased region" description="Polar residues" evidence="5">
    <location>
        <begin position="457"/>
        <end position="473"/>
    </location>
</feature>
<sequence length="2491" mass="280165">MVLDEKKIPQEIVKIFCDDVQNQCVNLCSDDEAEDNATSSSKDTTIKTGDQESLKTGGVNENNRVFKERDTVMSKDNIDSSRDTLNNISVDLLRRIEQVSSKNDKTNDTPQNSHSPNNKNIQISNKTISPKKARNEKRRLSYNPIVIDTISLDSDDEESGAIIANKTKDKNNKNTHGSITLTTDQRRSVNSASRLNIVSNDQRIKQQKISPNNNQNTKSAEKTLNAHNKRKKSNEWQETENSTPNDDGSKRQKFSENSAFRAKNDDIRSILLTTLQPYEGKIASMWESHKKPQETPKTDHRPTQTQNGQNNTNTASSGVTNDKACNNNNGMEDGRTSTPCCIINEKNNESLEEGSTSNLSTEVQTSPNQFSTEFSLRMEKAKSDSYNQDDEQSEIQMPKRLTKRRSSVHARAIIAKMLCSQSSTEPNENRLASKEFRVESQDSLVGSDFAEEMEQNRNATSIGNETTKKNPQVENPELGIGPQELINESGDSSHMEHNAKLQTKTDKFSRALKELEISFKGYDQQEILMPKSIAKRRSSVHARVVIAEMLCSQPRPESNDRQTSSGTSSTTNVEQFKPQTPQDSLDGSDFEYDPAQELEENNSNANQKSEVKSTSYLCDTSKSTNNANKKTKIDKFTRMMKELEISFKGYEQQEILMPPAISKRRSSVHARTVIAEMLCSQESADRNLDNKRQSSKQARNAISEQLKTQIEDSLDGSVFSSDPSTPLSFSLNSEQENSMDSLYVNYSELTNNQLSSRPSNTYTSNFTSHGDSDSESDSYDFEKFRLAKMKKRIIENQPQVVLVRLTEDEIRKLSKPVDILNVHLVKSEILPHTAVESMSRTKSVDCRKLRHKTPNNDPTMTCNNTTFCALCTSRPSDLTNHYVRMHKSESYVSRLSSSRLDELAANIPFAKEVATMEGRGGKPRFVRYAVTCPFCEDELVEPFMNLYNHYASHTGEYAFQCSGCKLAKPYKADIQSHQLNARTCRNSKLQVMYCYSPKTMTIHLHYCIICNFAQLNEANIIKHLREHHDQRQATVSNVGKCILAAISDGQEERSGSVCSVQDKNEEIACNTKNTETELCPPLVEDDDIPVRNEACMDESFDSKPMHEEATAIVPKTNTKCAITPPRPRPTAIEICDNLLITPPRPSLQRLQTNNPLWSTRSTYRLYPENVRYLGLYKCMVEDCYYSSDAPNEMLHHLESHGKEIVANEYLQCAYCMVTEASINSPQQLIDHVKQHHQHMIYQCSACAYRSCEASNVIIHQKECHSTAVESSIAGKVFKCPGTERPSKAGYLKEKISQNVQKMPCPYCSIKSFYHTYLLEQHVLADHKPHVMPSKASKKYSCIYCTLMDSDQGVIRKHVALKHPEEMPYFCSHNNPVAVNQDLHQNLQSLALTQPVSCIEVEATLDSTAKTPDDNELVNQEVKPHTEELIKCQEETIRIRLQKFTDITGVAPDNLYRCPEPSCGGFFSIYDLWLRHMRTKHLCMQCQCPHCPQGKTFSLTDYKLHFEEHRRHTFICFHCPATFRYHQEAVDHAARGAHVVPMRLERIRFNISYSYFVIIKKDTLAERSEFIPEFLNALNNRLKELHSKEMANFKRLWPITIQTSPWLEDYEKIITRKLKKKCFNSNCSFRATENEDIYRHVRENHNVSGTSFSCSHCDFHLAPCRQWDDVLNHVEQHSNYGLFICLSCVSIHHTRSKLSNHIRSDHAARDVAVINLIKKKKHTHVGLSVVLANECLSFSTMRNCFCCEERGMKGDAFIAHLKRYHKFVLTYYCDWCNLPIESLHLANEHYKKIHTRNKLKLRVELSSKHDITISSINDLQVYLVGEQEQPRVKTEVDPTNDDSIIILDDDDVVAEHEVRDREQEENKAKKPTLKCIAMNNLLKPGHSTENPLLVKNGDQNRQNNAKKPQLNCIAMTKLLKPSSSSDESNSQNVLPHVRVVPLPKNVIQRPLSFGSIPLENGQNSQQKVVAINILPPAKKTHRAVQLPIVVNGVSSTANVAVPFTPTSKHCAQTSSPTPGHLAQNTNAHTNSSSMHRTKNSAPNIAGQQSRHSPANSSGSHKHSNTFNQHTYAANENNVSSGVPKDAATSNNSQIPGTPTMNGQIGHAQAPSTLHTPVNGAIIQNIQILGATSIYNSPIATAPTSSVSHYQNPNLSQYPNQSAAMNHQPHYPATSSYGSQNPSNTPYTLPITTVANYPSQYSQAPAYRYGNYRSLPQYSTSAPPYQMANTAQQQIPTALPAKYVQNHLGPSTTISGTSNNTYNTVAYSSSIGPTRRYQMPPTTNTSTNANGIYTYYPHSIEAVSTHSYQQQIQTPSVWPTDSYNTNATAYDNHSHQNSALAPVQNTNYSPYNTARTLIESHISNHPHISQNGWPKESTLTNEYTTGYNNNGNNMQARLHAPLSTPQEYPATCVNVTNNQTRRQAQQENANGMPISSESPSCIQTISTQQTANHRSWTGQSTTATHARSSYPEGSNVSVRPIATVTATPKLSDT</sequence>
<proteinExistence type="predicted"/>
<feature type="compositionally biased region" description="Basic and acidic residues" evidence="5">
    <location>
        <begin position="289"/>
        <end position="302"/>
    </location>
</feature>
<feature type="compositionally biased region" description="Polar residues" evidence="5">
    <location>
        <begin position="601"/>
        <end position="618"/>
    </location>
</feature>
<feature type="compositionally biased region" description="Low complexity" evidence="5">
    <location>
        <begin position="303"/>
        <end position="314"/>
    </location>
</feature>
<gene>
    <name evidence="7" type="primary">106091277</name>
</gene>
<evidence type="ECO:0000256" key="4">
    <source>
        <dbReference type="ARBA" id="ARBA00022833"/>
    </source>
</evidence>
<reference evidence="7" key="1">
    <citation type="submission" date="2020-05" db="UniProtKB">
        <authorList>
            <consortium name="EnsemblMetazoa"/>
        </authorList>
    </citation>
    <scope>IDENTIFICATION</scope>
    <source>
        <strain evidence="7">USDA</strain>
    </source>
</reference>
<evidence type="ECO:0000313" key="7">
    <source>
        <dbReference type="EnsemblMetazoa" id="SCAU003906-PA"/>
    </source>
</evidence>
<keyword evidence="4" id="KW-0862">Zinc</keyword>
<feature type="domain" description="C2H2-type" evidence="6">
    <location>
        <begin position="1457"/>
        <end position="1480"/>
    </location>
</feature>
<feature type="region of interest" description="Disordered" evidence="5">
    <location>
        <begin position="551"/>
        <end position="624"/>
    </location>
</feature>
<accession>A0A1I8P194</accession>
<feature type="region of interest" description="Disordered" evidence="5">
    <location>
        <begin position="2006"/>
        <end position="2110"/>
    </location>
</feature>
<keyword evidence="3" id="KW-0863">Zinc-finger</keyword>
<dbReference type="InterPro" id="IPR013087">
    <property type="entry name" value="Znf_C2H2_type"/>
</dbReference>
<dbReference type="EnsemblMetazoa" id="SCAU003906-RA">
    <property type="protein sequence ID" value="SCAU003906-PA"/>
    <property type="gene ID" value="SCAU003906"/>
</dbReference>
<dbReference type="OrthoDB" id="4737882at2759"/>
<feature type="region of interest" description="Disordered" evidence="5">
    <location>
        <begin position="31"/>
        <end position="62"/>
    </location>
</feature>
<evidence type="ECO:0000256" key="3">
    <source>
        <dbReference type="ARBA" id="ARBA00022771"/>
    </source>
</evidence>
<evidence type="ECO:0000256" key="1">
    <source>
        <dbReference type="ARBA" id="ARBA00022723"/>
    </source>
</evidence>
<dbReference type="PANTHER" id="PTHR24408:SF58">
    <property type="entry name" value="TRANSCRIPTION FACTOR (TFIIIA), PUTATIVE (AFU_ORTHOLOGUE AFUA_1G05150)-RELATED"/>
    <property type="match status" value="1"/>
</dbReference>
<dbReference type="GO" id="GO:0043565">
    <property type="term" value="F:sequence-specific DNA binding"/>
    <property type="evidence" value="ECO:0007669"/>
    <property type="project" value="TreeGrafter"/>
</dbReference>
<feature type="compositionally biased region" description="Acidic residues" evidence="5">
    <location>
        <begin position="586"/>
        <end position="600"/>
    </location>
</feature>
<feature type="region of interest" description="Disordered" evidence="5">
    <location>
        <begin position="457"/>
        <end position="481"/>
    </location>
</feature>
<feature type="region of interest" description="Disordered" evidence="5">
    <location>
        <begin position="753"/>
        <end position="777"/>
    </location>
</feature>
<dbReference type="STRING" id="35570.A0A1I8P194"/>
<feature type="region of interest" description="Disordered" evidence="5">
    <location>
        <begin position="382"/>
        <end position="406"/>
    </location>
</feature>
<dbReference type="GO" id="GO:0008270">
    <property type="term" value="F:zinc ion binding"/>
    <property type="evidence" value="ECO:0007669"/>
    <property type="project" value="UniProtKB-KW"/>
</dbReference>
<feature type="region of interest" description="Disordered" evidence="5">
    <location>
        <begin position="199"/>
        <end position="260"/>
    </location>
</feature>
<keyword evidence="2" id="KW-0677">Repeat</keyword>
<keyword evidence="8" id="KW-1185">Reference proteome</keyword>
<feature type="compositionally biased region" description="Polar residues" evidence="5">
    <location>
        <begin position="2086"/>
        <end position="2101"/>
    </location>
</feature>
<feature type="compositionally biased region" description="Polar residues" evidence="5">
    <location>
        <begin position="108"/>
        <end position="128"/>
    </location>
</feature>
<feature type="compositionally biased region" description="Polar residues" evidence="5">
    <location>
        <begin position="315"/>
        <end position="330"/>
    </location>
</feature>
<keyword evidence="1" id="KW-0479">Metal-binding</keyword>
<name>A0A1I8P194_STOCA</name>
<protein>
    <recommendedName>
        <fullName evidence="6">C2H2-type domain-containing protein</fullName>
    </recommendedName>
</protein>
<feature type="domain" description="C2H2-type" evidence="6">
    <location>
        <begin position="1772"/>
        <end position="1793"/>
    </location>
</feature>